<dbReference type="Gene3D" id="3.10.450.50">
    <property type="match status" value="1"/>
</dbReference>
<dbReference type="RefSeq" id="WP_343848244.1">
    <property type="nucleotide sequence ID" value="NZ_BAAAFI010000002.1"/>
</dbReference>
<dbReference type="InterPro" id="IPR004358">
    <property type="entry name" value="Sig_transdc_His_kin-like_C"/>
</dbReference>
<proteinExistence type="predicted"/>
<gene>
    <name evidence="6" type="ORF">GCM10009119_05160</name>
</gene>
<dbReference type="Proteomes" id="UP001500469">
    <property type="component" value="Unassembled WGS sequence"/>
</dbReference>
<evidence type="ECO:0000256" key="3">
    <source>
        <dbReference type="ARBA" id="ARBA00022553"/>
    </source>
</evidence>
<dbReference type="EC" id="2.7.13.3" evidence="2"/>
<dbReference type="PANTHER" id="PTHR43065:SF42">
    <property type="entry name" value="TWO-COMPONENT SENSOR PPRA"/>
    <property type="match status" value="1"/>
</dbReference>
<feature type="domain" description="Histidine kinase" evidence="5">
    <location>
        <begin position="1139"/>
        <end position="1385"/>
    </location>
</feature>
<dbReference type="InterPro" id="IPR036890">
    <property type="entry name" value="HATPase_C_sf"/>
</dbReference>
<evidence type="ECO:0000313" key="7">
    <source>
        <dbReference type="Proteomes" id="UP001500469"/>
    </source>
</evidence>
<keyword evidence="7" id="KW-1185">Reference proteome</keyword>
<reference evidence="6 7" key="1">
    <citation type="journal article" date="2019" name="Int. J. Syst. Evol. Microbiol.">
        <title>The Global Catalogue of Microorganisms (GCM) 10K type strain sequencing project: providing services to taxonomists for standard genome sequencing and annotation.</title>
        <authorList>
            <consortium name="The Broad Institute Genomics Platform"/>
            <consortium name="The Broad Institute Genome Sequencing Center for Infectious Disease"/>
            <person name="Wu L."/>
            <person name="Ma J."/>
        </authorList>
    </citation>
    <scope>NUCLEOTIDE SEQUENCE [LARGE SCALE GENOMIC DNA]</scope>
    <source>
        <strain evidence="6 7">JCM 16112</strain>
    </source>
</reference>
<dbReference type="InterPro" id="IPR037401">
    <property type="entry name" value="SnoaL-like"/>
</dbReference>
<feature type="coiled-coil region" evidence="4">
    <location>
        <begin position="143"/>
        <end position="174"/>
    </location>
</feature>
<dbReference type="InterPro" id="IPR032710">
    <property type="entry name" value="NTF2-like_dom_sf"/>
</dbReference>
<dbReference type="PANTHER" id="PTHR43065">
    <property type="entry name" value="SENSOR HISTIDINE KINASE"/>
    <property type="match status" value="1"/>
</dbReference>
<evidence type="ECO:0000256" key="1">
    <source>
        <dbReference type="ARBA" id="ARBA00000085"/>
    </source>
</evidence>
<evidence type="ECO:0000313" key="6">
    <source>
        <dbReference type="EMBL" id="GAA0877548.1"/>
    </source>
</evidence>
<keyword evidence="3" id="KW-0597">Phosphoprotein</keyword>
<dbReference type="SUPFAM" id="SSF55874">
    <property type="entry name" value="ATPase domain of HSP90 chaperone/DNA topoisomerase II/histidine kinase"/>
    <property type="match status" value="1"/>
</dbReference>
<dbReference type="SMART" id="SM00387">
    <property type="entry name" value="HATPase_c"/>
    <property type="match status" value="1"/>
</dbReference>
<dbReference type="EMBL" id="BAAAFI010000002">
    <property type="protein sequence ID" value="GAA0877548.1"/>
    <property type="molecule type" value="Genomic_DNA"/>
</dbReference>
<dbReference type="InterPro" id="IPR036097">
    <property type="entry name" value="HisK_dim/P_sf"/>
</dbReference>
<dbReference type="Gene3D" id="3.30.565.10">
    <property type="entry name" value="Histidine kinase-like ATPase, C-terminal domain"/>
    <property type="match status" value="1"/>
</dbReference>
<sequence length="1385" mass="157007">MNITPTLVEEFSQWLDTYWTTYLSGDIDTWAAFIKEDYYNIGGTKEEIWHSRQEILDYTLAMADQMQGKAELRNRKVEASAYGEFVMVNEFTDMYVEVDGDWSFYGHFRMSSLLEQTETGWIVQHQHGSFPDMKAMEGEAFGKDALRAENQRLQQSVQERTAELLEKNKELKIEAALERVRTVAMAMKSPDDMLKVCRVISDELSGFGIKSIRNVQTAIIDEQAGVYLCYQYFTAYDQETVEKTAYLKSPVEHGMVQQMLASENAHFTNRISGKELKEFINHRKSETHFPDPLLEEAKELSYCFLSIGQGGLGLTLYESLEEATLILFKRFHQVFSLAYSRFRDIEKAEVQAREAHIEAALERVRAQTMAMHSSEDVGKCIVKMFSELTALGVDEGTRFGIGILNHDNENNQLWTASKVGEEIKMHIGNLDMSLHPLLKNARRAWIAQTPLHVYVLEGEDLLNYYQMLNSAPDYKIKIPIDNLPLREIQHCFIFEQGFFYAFSPREFQPELISITQRFTSVFGQTYRRYLDLVKAEEQGREAEIELALERVRARSLSMHRSEELQNVIEVVFEQLVALKIPVEHAGFIIDYQEREDMHIWLADQQQGVPSEITIPYFDSPHWNSFREAKAKGESFFANLLPFEVKNKFYQDLFQFIPTLTKEAQETIFSKPALAISTVLLDDVGLYIEKYAGTPFSAEENAVLLRVGKVFQQAYTRFLDLQKAEAQAREADIELALERVRARTMAMQHSDELADTSFLLDSQVRALGIKTRGCAFNIYGKTDSTEWFSSEMGTMPTYKTPRENVFLRYFEAGQRGESMYIQEFADEACAVHYEYLCTLPVMGDALIKMKENGGAFPRRQIDHATFFKYGYLLFITLEPVPDAHDIFKRFAKVFEQTFTRFLDLQKAESQAREAQIEAALEKVRSRTLAMQTSDELAETAAVLFAQLIHLGVKHERINIGIVSEDQQTIEFWSTEQRGTIIKTSFTGSTAEANVLGKLYNAWKGGQESLSIVLTDEKLNDWILYCENEIGIPFDHSLLGEKRVQTAAFFSKGMLMLTTPEEPPQQSTELLIRFASVFNLTFTRFSDLKIAEANALRAAEDLEKLKVAKASAEKALTDLKAAQVQLVQQEKLASLGQLTAGIAHEIKNPLNFVNNFSEVSIEMIEEALEERAKSLESRDETLVDEILEDIRSNLKKVHEHGSRANGIVTSMLQHSRASGSKREPKALNPIVKEFVNLAYHGMRAAKSPINVDIEVQLDPKVGDVSLISEDFSRVILNLCNNAFDAMREKTLQGFGTLGGLETYLPKLKVKTALEGGKVLLSVADNGTGIPKEIRDKILQPFFTTKKGTEGTGLGLSITHDIVKAHGGELKVVSKGGKGTEFIVLIAV</sequence>
<dbReference type="Pfam" id="PF13474">
    <property type="entry name" value="SnoaL_3"/>
    <property type="match status" value="1"/>
</dbReference>
<evidence type="ECO:0000256" key="2">
    <source>
        <dbReference type="ARBA" id="ARBA00012438"/>
    </source>
</evidence>
<evidence type="ECO:0000259" key="5">
    <source>
        <dbReference type="PROSITE" id="PS50109"/>
    </source>
</evidence>
<organism evidence="6 7">
    <name type="scientific">Algoriphagus jejuensis</name>
    <dbReference type="NCBI Taxonomy" id="419934"/>
    <lineage>
        <taxon>Bacteria</taxon>
        <taxon>Pseudomonadati</taxon>
        <taxon>Bacteroidota</taxon>
        <taxon>Cytophagia</taxon>
        <taxon>Cytophagales</taxon>
        <taxon>Cyclobacteriaceae</taxon>
        <taxon>Algoriphagus</taxon>
    </lineage>
</organism>
<comment type="catalytic activity">
    <reaction evidence="1">
        <text>ATP + protein L-histidine = ADP + protein N-phospho-L-histidine.</text>
        <dbReference type="EC" id="2.7.13.3"/>
    </reaction>
</comment>
<dbReference type="SMART" id="SM00388">
    <property type="entry name" value="HisKA"/>
    <property type="match status" value="1"/>
</dbReference>
<name>A0ABN1MW56_9BACT</name>
<dbReference type="InterPro" id="IPR003594">
    <property type="entry name" value="HATPase_dom"/>
</dbReference>
<dbReference type="InterPro" id="IPR003661">
    <property type="entry name" value="HisK_dim/P_dom"/>
</dbReference>
<comment type="caution">
    <text evidence="6">The sequence shown here is derived from an EMBL/GenBank/DDBJ whole genome shotgun (WGS) entry which is preliminary data.</text>
</comment>
<dbReference type="SUPFAM" id="SSF47384">
    <property type="entry name" value="Homodimeric domain of signal transducing histidine kinase"/>
    <property type="match status" value="1"/>
</dbReference>
<dbReference type="PROSITE" id="PS50109">
    <property type="entry name" value="HIS_KIN"/>
    <property type="match status" value="1"/>
</dbReference>
<evidence type="ECO:0000256" key="4">
    <source>
        <dbReference type="SAM" id="Coils"/>
    </source>
</evidence>
<protein>
    <recommendedName>
        <fullName evidence="2">histidine kinase</fullName>
        <ecNumber evidence="2">2.7.13.3</ecNumber>
    </recommendedName>
</protein>
<keyword evidence="4" id="KW-0175">Coiled coil</keyword>
<feature type="coiled-coil region" evidence="4">
    <location>
        <begin position="1086"/>
        <end position="1130"/>
    </location>
</feature>
<dbReference type="Pfam" id="PF02518">
    <property type="entry name" value="HATPase_c"/>
    <property type="match status" value="1"/>
</dbReference>
<dbReference type="InterPro" id="IPR005467">
    <property type="entry name" value="His_kinase_dom"/>
</dbReference>
<dbReference type="Gene3D" id="1.10.287.130">
    <property type="match status" value="1"/>
</dbReference>
<dbReference type="CDD" id="cd00082">
    <property type="entry name" value="HisKA"/>
    <property type="match status" value="1"/>
</dbReference>
<accession>A0ABN1MW56</accession>
<dbReference type="PRINTS" id="PR00344">
    <property type="entry name" value="BCTRLSENSOR"/>
</dbReference>
<dbReference type="SUPFAM" id="SSF54427">
    <property type="entry name" value="NTF2-like"/>
    <property type="match status" value="1"/>
</dbReference>